<gene>
    <name evidence="1" type="ORF">FOL47_002000</name>
</gene>
<dbReference type="AlphaFoldDB" id="A0A7J6MG39"/>
<dbReference type="EMBL" id="JAAPAO010000150">
    <property type="protein sequence ID" value="KAF4670533.1"/>
    <property type="molecule type" value="Genomic_DNA"/>
</dbReference>
<organism evidence="1 2">
    <name type="scientific">Perkinsus chesapeaki</name>
    <name type="common">Clam parasite</name>
    <name type="synonym">Perkinsus andrewsi</name>
    <dbReference type="NCBI Taxonomy" id="330153"/>
    <lineage>
        <taxon>Eukaryota</taxon>
        <taxon>Sar</taxon>
        <taxon>Alveolata</taxon>
        <taxon>Perkinsozoa</taxon>
        <taxon>Perkinsea</taxon>
        <taxon>Perkinsida</taxon>
        <taxon>Perkinsidae</taxon>
        <taxon>Perkinsus</taxon>
    </lineage>
</organism>
<dbReference type="SUPFAM" id="SSF51197">
    <property type="entry name" value="Clavaminate synthase-like"/>
    <property type="match status" value="1"/>
</dbReference>
<sequence>MIRVSAKRCFLHTRALHPHISLPTVSEVEAIQSHLKAKGYATINQLLSPNEAETLANKFPAIFRGEFDTGVFPDEWHWREGISKESAPREIVNAWKSDDIVGGIVLSKQLGSLAKAVTGWESIRVAQDDLWWKAPSTANSATKGHTDAAYFNFFEDNSLLTLWIALDPVEDKDAIFKRGSEESGSILTGGDDVFAACPHNPEHITAKRRMLLSPGKHLAWQPSQ</sequence>
<protein>
    <recommendedName>
        <fullName evidence="3">Phytanoyl-CoA dioxygenase</fullName>
    </recommendedName>
</protein>
<accession>A0A7J6MG39</accession>
<evidence type="ECO:0000313" key="2">
    <source>
        <dbReference type="Proteomes" id="UP000591131"/>
    </source>
</evidence>
<name>A0A7J6MG39_PERCH</name>
<proteinExistence type="predicted"/>
<reference evidence="1 2" key="1">
    <citation type="submission" date="2020-04" db="EMBL/GenBank/DDBJ databases">
        <title>Perkinsus chesapeaki whole genome sequence.</title>
        <authorList>
            <person name="Bogema D.R."/>
        </authorList>
    </citation>
    <scope>NUCLEOTIDE SEQUENCE [LARGE SCALE GENOMIC DNA]</scope>
    <source>
        <strain evidence="1">ATCC PRA-425</strain>
    </source>
</reference>
<evidence type="ECO:0008006" key="3">
    <source>
        <dbReference type="Google" id="ProtNLM"/>
    </source>
</evidence>
<dbReference type="Gene3D" id="2.60.120.620">
    <property type="entry name" value="q2cbj1_9rhob like domain"/>
    <property type="match status" value="1"/>
</dbReference>
<dbReference type="Proteomes" id="UP000591131">
    <property type="component" value="Unassembled WGS sequence"/>
</dbReference>
<keyword evidence="2" id="KW-1185">Reference proteome</keyword>
<evidence type="ECO:0000313" key="1">
    <source>
        <dbReference type="EMBL" id="KAF4670533.1"/>
    </source>
</evidence>
<dbReference type="OrthoDB" id="445007at2759"/>
<comment type="caution">
    <text evidence="1">The sequence shown here is derived from an EMBL/GenBank/DDBJ whole genome shotgun (WGS) entry which is preliminary data.</text>
</comment>
<dbReference type="Pfam" id="PF05721">
    <property type="entry name" value="PhyH"/>
    <property type="match status" value="1"/>
</dbReference>
<dbReference type="InterPro" id="IPR008775">
    <property type="entry name" value="Phytyl_CoA_dOase-like"/>
</dbReference>